<organism evidence="3 4">
    <name type="scientific">Gordonia phage Woes</name>
    <dbReference type="NCBI Taxonomy" id="1838084"/>
    <lineage>
        <taxon>Viruses</taxon>
        <taxon>Duplodnaviria</taxon>
        <taxon>Heunggongvirae</taxon>
        <taxon>Uroviricota</taxon>
        <taxon>Caudoviricetes</taxon>
        <taxon>Woesvirus</taxon>
        <taxon>Woesvirus woes</taxon>
    </lineage>
</organism>
<proteinExistence type="predicted"/>
<gene>
    <name evidence="3" type="primary">30</name>
    <name evidence="3" type="ORF">PBI_WOES_30</name>
</gene>
<sequence>MSLWSPEGPPIDEGYEVSWETGEGPALPNWEAGWGNIFPGTAVDEIVFEDSALVRSKAAIIDSVVFEDAVSAWITRLPKDAVDEFVVEDSVSAYISRLPRTFADEFVVEDSVSAAFTAMPPATTTFTSVGSFTYTIPPWCKYIDIIALGGGKGGQTGSGAINLAGSGGLPGQWAAATLRRGADIPWSEAQLTGTVGAGGAGGANSDNAPGGNGTASTVTASAGTLSAAGGTGTNSGRDGPGPGNYIYLGTEYEGGATAVNNGQAGNPPGGGGAGGNGGIFGIRTRGGAGARGQVWIRAYQ</sequence>
<dbReference type="RefSeq" id="YP_009273420.1">
    <property type="nucleotide sequence ID" value="NC_030905.1"/>
</dbReference>
<evidence type="ECO:0000313" key="4">
    <source>
        <dbReference type="Proteomes" id="UP000203182"/>
    </source>
</evidence>
<name>A0A160DDL1_9CAUD</name>
<accession>A0A160DDL1</accession>
<keyword evidence="4" id="KW-1185">Reference proteome</keyword>
<dbReference type="GeneID" id="28801387"/>
<dbReference type="Pfam" id="PF21722">
    <property type="entry name" value="Gly_rich_2"/>
    <property type="match status" value="1"/>
</dbReference>
<feature type="region of interest" description="Disordered" evidence="1">
    <location>
        <begin position="193"/>
        <end position="246"/>
    </location>
</feature>
<feature type="compositionally biased region" description="Gly residues" evidence="1">
    <location>
        <begin position="229"/>
        <end position="242"/>
    </location>
</feature>
<dbReference type="EMBL" id="KU998240">
    <property type="protein sequence ID" value="ANA85802.1"/>
    <property type="molecule type" value="Genomic_DNA"/>
</dbReference>
<evidence type="ECO:0000259" key="2">
    <source>
        <dbReference type="Pfam" id="PF21722"/>
    </source>
</evidence>
<protein>
    <recommendedName>
        <fullName evidence="2">Glycine-rich domain-containing protein</fullName>
    </recommendedName>
</protein>
<reference evidence="4" key="1">
    <citation type="submission" date="2016-03" db="EMBL/GenBank/DDBJ databases">
        <authorList>
            <person name="Ploux O."/>
        </authorList>
    </citation>
    <scope>NUCLEOTIDE SEQUENCE [LARGE SCALE GENOMIC DNA]</scope>
</reference>
<dbReference type="InterPro" id="IPR049304">
    <property type="entry name" value="Gly_rich_dom"/>
</dbReference>
<dbReference type="KEGG" id="vg:28801387"/>
<evidence type="ECO:0000256" key="1">
    <source>
        <dbReference type="SAM" id="MobiDB-lite"/>
    </source>
</evidence>
<evidence type="ECO:0000313" key="3">
    <source>
        <dbReference type="EMBL" id="ANA85802.1"/>
    </source>
</evidence>
<feature type="domain" description="Glycine-rich" evidence="2">
    <location>
        <begin position="127"/>
        <end position="299"/>
    </location>
</feature>
<dbReference type="Proteomes" id="UP000203182">
    <property type="component" value="Segment"/>
</dbReference>
<dbReference type="OrthoDB" id="24027at10239"/>
<feature type="compositionally biased region" description="Low complexity" evidence="1">
    <location>
        <begin position="203"/>
        <end position="228"/>
    </location>
</feature>